<accession>A0A7J0DG56</accession>
<protein>
    <submittedName>
        <fullName evidence="4">Concanavalin A-like lectin protein kinase family protein</fullName>
    </submittedName>
</protein>
<dbReference type="Pfam" id="PF07714">
    <property type="entry name" value="PK_Tyr_Ser-Thr"/>
    <property type="match status" value="1"/>
</dbReference>
<proteinExistence type="predicted"/>
<evidence type="ECO:0000313" key="4">
    <source>
        <dbReference type="EMBL" id="GFS34521.1"/>
    </source>
</evidence>
<dbReference type="EMBL" id="BJWL01000212">
    <property type="protein sequence ID" value="GFS34521.1"/>
    <property type="molecule type" value="Genomic_DNA"/>
</dbReference>
<keyword evidence="2" id="KW-0067">ATP-binding</keyword>
<dbReference type="GO" id="GO:0005524">
    <property type="term" value="F:ATP binding"/>
    <property type="evidence" value="ECO:0007669"/>
    <property type="project" value="UniProtKB-KW"/>
</dbReference>
<dbReference type="OrthoDB" id="4062651at2759"/>
<sequence length="73" mass="7735">MPGSGILGLARLVDHEKGSSQTTDLEGTMGYMAPECVITGRATKESDVFSFGVVGVEIACGRRPINHKAQEAR</sequence>
<dbReference type="InterPro" id="IPR011009">
    <property type="entry name" value="Kinase-like_dom_sf"/>
</dbReference>
<dbReference type="SUPFAM" id="SSF56112">
    <property type="entry name" value="Protein kinase-like (PK-like)"/>
    <property type="match status" value="1"/>
</dbReference>
<dbReference type="PANTHER" id="PTHR27007">
    <property type="match status" value="1"/>
</dbReference>
<evidence type="ECO:0000256" key="1">
    <source>
        <dbReference type="ARBA" id="ARBA00022741"/>
    </source>
</evidence>
<comment type="caution">
    <text evidence="4">The sequence shown here is derived from an EMBL/GenBank/DDBJ whole genome shotgun (WGS) entry which is preliminary data.</text>
</comment>
<dbReference type="InterPro" id="IPR050528">
    <property type="entry name" value="L-type_Lectin-RKs"/>
</dbReference>
<evidence type="ECO:0000259" key="3">
    <source>
        <dbReference type="PROSITE" id="PS50011"/>
    </source>
</evidence>
<evidence type="ECO:0000313" key="5">
    <source>
        <dbReference type="Proteomes" id="UP000585474"/>
    </source>
</evidence>
<dbReference type="Proteomes" id="UP000585474">
    <property type="component" value="Unassembled WGS sequence"/>
</dbReference>
<keyword evidence="4" id="KW-0808">Transferase</keyword>
<reference evidence="5" key="1">
    <citation type="submission" date="2019-07" db="EMBL/GenBank/DDBJ databases">
        <title>De Novo Assembly of kiwifruit Actinidia rufa.</title>
        <authorList>
            <person name="Sugita-Konishi S."/>
            <person name="Sato K."/>
            <person name="Mori E."/>
            <person name="Abe Y."/>
            <person name="Kisaki G."/>
            <person name="Hamano K."/>
            <person name="Suezawa K."/>
            <person name="Otani M."/>
            <person name="Fukuda T."/>
            <person name="Manabe T."/>
            <person name="Gomi K."/>
            <person name="Tabuchi M."/>
            <person name="Akimitsu K."/>
            <person name="Kataoka I."/>
        </authorList>
    </citation>
    <scope>NUCLEOTIDE SEQUENCE [LARGE SCALE GENOMIC DNA]</scope>
    <source>
        <strain evidence="5">cv. Fuchu</strain>
    </source>
</reference>
<dbReference type="Gene3D" id="1.10.510.10">
    <property type="entry name" value="Transferase(Phosphotransferase) domain 1"/>
    <property type="match status" value="1"/>
</dbReference>
<evidence type="ECO:0000256" key="2">
    <source>
        <dbReference type="ARBA" id="ARBA00022840"/>
    </source>
</evidence>
<dbReference type="InterPro" id="IPR001245">
    <property type="entry name" value="Ser-Thr/Tyr_kinase_cat_dom"/>
</dbReference>
<dbReference type="PROSITE" id="PS50011">
    <property type="entry name" value="PROTEIN_KINASE_DOM"/>
    <property type="match status" value="1"/>
</dbReference>
<dbReference type="AlphaFoldDB" id="A0A7J0DG56"/>
<keyword evidence="1" id="KW-0547">Nucleotide-binding</keyword>
<keyword evidence="5" id="KW-1185">Reference proteome</keyword>
<dbReference type="GO" id="GO:0051707">
    <property type="term" value="P:response to other organism"/>
    <property type="evidence" value="ECO:0007669"/>
    <property type="project" value="UniProtKB-ARBA"/>
</dbReference>
<name>A0A7J0DG56_9ERIC</name>
<feature type="domain" description="Protein kinase" evidence="3">
    <location>
        <begin position="1"/>
        <end position="73"/>
    </location>
</feature>
<dbReference type="GO" id="GO:0030246">
    <property type="term" value="F:carbohydrate binding"/>
    <property type="evidence" value="ECO:0007669"/>
    <property type="project" value="UniProtKB-KW"/>
</dbReference>
<keyword evidence="4" id="KW-0430">Lectin</keyword>
<dbReference type="GO" id="GO:0004672">
    <property type="term" value="F:protein kinase activity"/>
    <property type="evidence" value="ECO:0007669"/>
    <property type="project" value="InterPro"/>
</dbReference>
<dbReference type="InterPro" id="IPR000719">
    <property type="entry name" value="Prot_kinase_dom"/>
</dbReference>
<keyword evidence="4" id="KW-0418">Kinase</keyword>
<organism evidence="4 5">
    <name type="scientific">Actinidia rufa</name>
    <dbReference type="NCBI Taxonomy" id="165716"/>
    <lineage>
        <taxon>Eukaryota</taxon>
        <taxon>Viridiplantae</taxon>
        <taxon>Streptophyta</taxon>
        <taxon>Embryophyta</taxon>
        <taxon>Tracheophyta</taxon>
        <taxon>Spermatophyta</taxon>
        <taxon>Magnoliopsida</taxon>
        <taxon>eudicotyledons</taxon>
        <taxon>Gunneridae</taxon>
        <taxon>Pentapetalae</taxon>
        <taxon>asterids</taxon>
        <taxon>Ericales</taxon>
        <taxon>Actinidiaceae</taxon>
        <taxon>Actinidia</taxon>
    </lineage>
</organism>
<gene>
    <name evidence="4" type="ORF">Acr_00g0034400</name>
</gene>